<keyword evidence="13" id="KW-1185">Reference proteome</keyword>
<dbReference type="Pfam" id="PF01432">
    <property type="entry name" value="Peptidase_M3"/>
    <property type="match status" value="1"/>
</dbReference>
<protein>
    <recommendedName>
        <fullName evidence="11">Peptidase M3A/M3B catalytic domain-containing protein</fullName>
    </recommendedName>
</protein>
<evidence type="ECO:0000259" key="11">
    <source>
        <dbReference type="Pfam" id="PF01432"/>
    </source>
</evidence>
<dbReference type="GO" id="GO:0006518">
    <property type="term" value="P:peptide metabolic process"/>
    <property type="evidence" value="ECO:0007669"/>
    <property type="project" value="TreeGrafter"/>
</dbReference>
<evidence type="ECO:0000256" key="5">
    <source>
        <dbReference type="ARBA" id="ARBA00022801"/>
    </source>
</evidence>
<dbReference type="GO" id="GO:0046872">
    <property type="term" value="F:metal ion binding"/>
    <property type="evidence" value="ECO:0007669"/>
    <property type="project" value="UniProtKB-UniRule"/>
</dbReference>
<evidence type="ECO:0000256" key="7">
    <source>
        <dbReference type="ARBA" id="ARBA00022946"/>
    </source>
</evidence>
<keyword evidence="7" id="KW-0809">Transit peptide</keyword>
<dbReference type="SUPFAM" id="SSF55486">
    <property type="entry name" value="Metalloproteases ('zincins'), catalytic domain"/>
    <property type="match status" value="1"/>
</dbReference>
<dbReference type="EMBL" id="VIBQ01000012">
    <property type="protein sequence ID" value="KAB8343010.1"/>
    <property type="molecule type" value="Genomic_DNA"/>
</dbReference>
<accession>A0A5N6KT21</accession>
<evidence type="ECO:0000256" key="2">
    <source>
        <dbReference type="ARBA" id="ARBA00006040"/>
    </source>
</evidence>
<dbReference type="InterPro" id="IPR024077">
    <property type="entry name" value="Neurolysin/TOP_dom2"/>
</dbReference>
<evidence type="ECO:0000256" key="10">
    <source>
        <dbReference type="RuleBase" id="RU003435"/>
    </source>
</evidence>
<keyword evidence="6 10" id="KW-0862">Zinc</keyword>
<dbReference type="GO" id="GO:0005739">
    <property type="term" value="C:mitochondrion"/>
    <property type="evidence" value="ECO:0007669"/>
    <property type="project" value="UniProtKB-SubCell"/>
</dbReference>
<name>A0A5N6KT21_9ROSI</name>
<dbReference type="InterPro" id="IPR024079">
    <property type="entry name" value="MetalloPept_cat_dom_sf"/>
</dbReference>
<keyword evidence="4 10" id="KW-0479">Metal-binding</keyword>
<dbReference type="InterPro" id="IPR045090">
    <property type="entry name" value="Pept_M3A_M3B"/>
</dbReference>
<dbReference type="OrthoDB" id="17530at2759"/>
<keyword evidence="9" id="KW-0496">Mitochondrion</keyword>
<dbReference type="AlphaFoldDB" id="A0A5N6KT21"/>
<keyword evidence="5 10" id="KW-0378">Hydrolase</keyword>
<dbReference type="Gene3D" id="1.10.1370.40">
    <property type="match status" value="1"/>
</dbReference>
<dbReference type="CDD" id="cd06457">
    <property type="entry name" value="M3A_MIP"/>
    <property type="match status" value="1"/>
</dbReference>
<evidence type="ECO:0000313" key="13">
    <source>
        <dbReference type="Proteomes" id="UP000327013"/>
    </source>
</evidence>
<dbReference type="GO" id="GO:0004222">
    <property type="term" value="F:metalloendopeptidase activity"/>
    <property type="evidence" value="ECO:0007669"/>
    <property type="project" value="InterPro"/>
</dbReference>
<evidence type="ECO:0000256" key="6">
    <source>
        <dbReference type="ARBA" id="ARBA00022833"/>
    </source>
</evidence>
<evidence type="ECO:0000313" key="12">
    <source>
        <dbReference type="EMBL" id="KAB8343010.1"/>
    </source>
</evidence>
<dbReference type="InterPro" id="IPR033851">
    <property type="entry name" value="M3A_MIP"/>
</dbReference>
<feature type="domain" description="Peptidase M3A/M3B catalytic" evidence="11">
    <location>
        <begin position="252"/>
        <end position="746"/>
    </location>
</feature>
<reference evidence="12 13" key="1">
    <citation type="submission" date="2019-06" db="EMBL/GenBank/DDBJ databases">
        <title>A chromosomal-level reference genome of Carpinus fangiana (Coryloideae, Betulaceae).</title>
        <authorList>
            <person name="Yang X."/>
            <person name="Wang Z."/>
            <person name="Zhang L."/>
            <person name="Hao G."/>
            <person name="Liu J."/>
            <person name="Yang Y."/>
        </authorList>
    </citation>
    <scope>NUCLEOTIDE SEQUENCE [LARGE SCALE GENOMIC DNA]</scope>
    <source>
        <strain evidence="12">Cfa_2016G</strain>
        <tissue evidence="12">Leaf</tissue>
    </source>
</reference>
<comment type="subcellular location">
    <subcellularLocation>
        <location evidence="1">Mitochondrion</location>
    </subcellularLocation>
</comment>
<evidence type="ECO:0000256" key="1">
    <source>
        <dbReference type="ARBA" id="ARBA00004173"/>
    </source>
</evidence>
<evidence type="ECO:0000256" key="3">
    <source>
        <dbReference type="ARBA" id="ARBA00022670"/>
    </source>
</evidence>
<dbReference type="PANTHER" id="PTHR11804">
    <property type="entry name" value="PROTEASE M3 THIMET OLIGOPEPTIDASE-RELATED"/>
    <property type="match status" value="1"/>
</dbReference>
<comment type="caution">
    <text evidence="12">The sequence shown here is derived from an EMBL/GenBank/DDBJ whole genome shotgun (WGS) entry which is preliminary data.</text>
</comment>
<keyword evidence="3 10" id="KW-0645">Protease</keyword>
<proteinExistence type="inferred from homology"/>
<dbReference type="PANTHER" id="PTHR11804:SF79">
    <property type="entry name" value="MITOCHONDRIAL INTERMEDIATE PEPTIDASE"/>
    <property type="match status" value="1"/>
</dbReference>
<organism evidence="12 13">
    <name type="scientific">Carpinus fangiana</name>
    <dbReference type="NCBI Taxonomy" id="176857"/>
    <lineage>
        <taxon>Eukaryota</taxon>
        <taxon>Viridiplantae</taxon>
        <taxon>Streptophyta</taxon>
        <taxon>Embryophyta</taxon>
        <taxon>Tracheophyta</taxon>
        <taxon>Spermatophyta</taxon>
        <taxon>Magnoliopsida</taxon>
        <taxon>eudicotyledons</taxon>
        <taxon>Gunneridae</taxon>
        <taxon>Pentapetalae</taxon>
        <taxon>rosids</taxon>
        <taxon>fabids</taxon>
        <taxon>Fagales</taxon>
        <taxon>Betulaceae</taxon>
        <taxon>Carpinus</taxon>
    </lineage>
</organism>
<dbReference type="Proteomes" id="UP000327013">
    <property type="component" value="Unassembled WGS sequence"/>
</dbReference>
<dbReference type="InterPro" id="IPR001567">
    <property type="entry name" value="Pept_M3A_M3B_dom"/>
</dbReference>
<dbReference type="GO" id="GO:0006627">
    <property type="term" value="P:protein processing involved in protein targeting to mitochondrion"/>
    <property type="evidence" value="ECO:0007669"/>
    <property type="project" value="TreeGrafter"/>
</dbReference>
<sequence length="770" mass="85733">MPLATYRASDPSHNDRTIRQIFDSQPFWNDFRSKAASIRGTRRAGLLQNKYLTSPAGFQAFSQNALSKCQKIVAKVLAAKTRSQYRGIVRDLDRLSDQLCRVIDLVDFVRNVHPDPQIQQAASIAHAQMFEYMNVLNTTQGLHEQLAKADADEEVVASWSEEEKVTARILLKDFAQSASEGSDVQRARFVELSNEVVTMGNEMVENMAPEHMTLTFASSKLKGMDPTVVKRLTRWGTTTIPTHGKYAALALRTVDDSEVRREIYTAHRTASRGSIKRVERLVRARAELARLSGHESFAHMSLSDKMAGTPEAVNKFLESLAADNKAQLNTDLAELLEVKLSDARQPTYPEGINAWDRDYYVNRIRSVRAFSSRPPDKLSQYFSVGTVMQGLSRLFNRLYGISLVPRETAPGETWADDVRRLDVMDDDTGNHIAVIYCDLFERAGKSPNPAHFTLRCSREITAEEVAETAPQLSPAQSADLDVLAAELNDGMALSRDTPASTSLRQLPTIGFICDFPRPSTTSSRPATLSLRELTTLFHEMGHCLHSVLGRTKLQNVAGTRCATDFAELPSVLMEHFAASPQVLSMYARHWETDEPLNTALVGEEMQRRRKLAAPAETEAQILLSVLDQRLHGTDVPPTGLAGEKQLWDSKDTYHKVWNDPRFASVGEPAGAAWHGFFGHLFGYGAVYYAYLFDRAIAGKIWGDVFEGGARALDRERGQRYRDEVLKWGGGRDGWACVAGVLGQKHSWMRTGGEEAMKEVGKWGASEGGDF</sequence>
<evidence type="ECO:0000256" key="9">
    <source>
        <dbReference type="ARBA" id="ARBA00023128"/>
    </source>
</evidence>
<keyword evidence="8 10" id="KW-0482">Metalloprotease</keyword>
<comment type="similarity">
    <text evidence="2 10">Belongs to the peptidase M3 family.</text>
</comment>
<dbReference type="Gene3D" id="3.40.390.10">
    <property type="entry name" value="Collagenase (Catalytic Domain)"/>
    <property type="match status" value="1"/>
</dbReference>
<evidence type="ECO:0000256" key="4">
    <source>
        <dbReference type="ARBA" id="ARBA00022723"/>
    </source>
</evidence>
<dbReference type="Gene3D" id="1.10.1370.10">
    <property type="entry name" value="Neurolysin, domain 3"/>
    <property type="match status" value="1"/>
</dbReference>
<gene>
    <name evidence="12" type="ORF">FH972_022604</name>
</gene>
<evidence type="ECO:0000256" key="8">
    <source>
        <dbReference type="ARBA" id="ARBA00023049"/>
    </source>
</evidence>
<comment type="cofactor">
    <cofactor evidence="10">
        <name>Zn(2+)</name>
        <dbReference type="ChEBI" id="CHEBI:29105"/>
    </cofactor>
    <text evidence="10">Binds 1 zinc ion.</text>
</comment>